<dbReference type="NCBIfam" id="TIGR01906">
    <property type="entry name" value="integ_TIGR01906"/>
    <property type="match status" value="1"/>
</dbReference>
<name>A0A6N7X3S0_9FIRM</name>
<reference evidence="2 3" key="1">
    <citation type="submission" date="2019-08" db="EMBL/GenBank/DDBJ databases">
        <title>In-depth cultivation of the pig gut microbiome towards novel bacterial diversity and tailored functional studies.</title>
        <authorList>
            <person name="Wylensek D."/>
            <person name="Hitch T.C.A."/>
            <person name="Clavel T."/>
        </authorList>
    </citation>
    <scope>NUCLEOTIDE SEQUENCE [LARGE SCALE GENOMIC DNA]</scope>
    <source>
        <strain evidence="2 3">WCA-MUC-591-APC-4B</strain>
    </source>
</reference>
<dbReference type="AlphaFoldDB" id="A0A6N7X3S0"/>
<organism evidence="2 3">
    <name type="scientific">Mogibacterium kristiansenii</name>
    <dbReference type="NCBI Taxonomy" id="2606708"/>
    <lineage>
        <taxon>Bacteria</taxon>
        <taxon>Bacillati</taxon>
        <taxon>Bacillota</taxon>
        <taxon>Clostridia</taxon>
        <taxon>Peptostreptococcales</taxon>
        <taxon>Anaerovoracaceae</taxon>
        <taxon>Mogibacterium</taxon>
    </lineage>
</organism>
<gene>
    <name evidence="2" type="ORF">FYJ65_02160</name>
</gene>
<keyword evidence="1" id="KW-1133">Transmembrane helix</keyword>
<keyword evidence="1" id="KW-0812">Transmembrane</keyword>
<feature type="transmembrane region" description="Helical" evidence="1">
    <location>
        <begin position="12"/>
        <end position="36"/>
    </location>
</feature>
<dbReference type="RefSeq" id="WP_154553717.1">
    <property type="nucleotide sequence ID" value="NZ_VUNA01000003.1"/>
</dbReference>
<evidence type="ECO:0000313" key="2">
    <source>
        <dbReference type="EMBL" id="MST70152.1"/>
    </source>
</evidence>
<feature type="transmembrane region" description="Helical" evidence="1">
    <location>
        <begin position="211"/>
        <end position="232"/>
    </location>
</feature>
<keyword evidence="1" id="KW-0472">Membrane</keyword>
<evidence type="ECO:0000256" key="1">
    <source>
        <dbReference type="SAM" id="Phobius"/>
    </source>
</evidence>
<evidence type="ECO:0000313" key="3">
    <source>
        <dbReference type="Proteomes" id="UP000469424"/>
    </source>
</evidence>
<keyword evidence="3" id="KW-1185">Reference proteome</keyword>
<proteinExistence type="predicted"/>
<feature type="transmembrane region" description="Helical" evidence="1">
    <location>
        <begin position="146"/>
        <end position="168"/>
    </location>
</feature>
<protein>
    <submittedName>
        <fullName evidence="2">TIGR01906 family membrane protein</fullName>
    </submittedName>
</protein>
<sequence length="240" mass="27605">MEDKRRCPGAAWVLSLLFSLTMMLCLLLTAAEILLYRTPGWFEKEYDKYMVLEDVRGEMSMESALQVTEEMMDYLKGDRKDLTVMTTIDGKQQEFFSNREKAHLKDCRALFLGGFRLRNITALISMGILGVLCFGRNQHPNRLPDFIVLVPKITGVLLAITGLTALIVSGSFDRYFVIFHHLFFDNDLWILNPTEDNLINLLPEGFFSDTAFRIGEIFLLMELAMCAAFMGIRRKRVTYK</sequence>
<dbReference type="Pfam" id="PF07314">
    <property type="entry name" value="Lit"/>
    <property type="match status" value="1"/>
</dbReference>
<dbReference type="InterPro" id="IPR010178">
    <property type="entry name" value="Lit"/>
</dbReference>
<comment type="caution">
    <text evidence="2">The sequence shown here is derived from an EMBL/GenBank/DDBJ whole genome shotgun (WGS) entry which is preliminary data.</text>
</comment>
<dbReference type="Proteomes" id="UP000469424">
    <property type="component" value="Unassembled WGS sequence"/>
</dbReference>
<accession>A0A6N7X3S0</accession>
<feature type="transmembrane region" description="Helical" evidence="1">
    <location>
        <begin position="115"/>
        <end position="134"/>
    </location>
</feature>
<dbReference type="EMBL" id="VUNA01000003">
    <property type="protein sequence ID" value="MST70152.1"/>
    <property type="molecule type" value="Genomic_DNA"/>
</dbReference>